<accession>A0A0G0Z204</accession>
<keyword evidence="9 10" id="KW-0413">Isomerase</keyword>
<evidence type="ECO:0000259" key="13">
    <source>
        <dbReference type="PROSITE" id="PS52039"/>
    </source>
</evidence>
<evidence type="ECO:0000256" key="3">
    <source>
        <dbReference type="ARBA" id="ARBA00022723"/>
    </source>
</evidence>
<comment type="subunit">
    <text evidence="10">Monomer.</text>
</comment>
<dbReference type="AlphaFoldDB" id="A0A0G0Z204"/>
<feature type="site" description="Interaction with DNA" evidence="10">
    <location>
        <position position="155"/>
    </location>
</feature>
<dbReference type="Gene3D" id="2.70.20.10">
    <property type="entry name" value="Topoisomerase I, domain 3"/>
    <property type="match status" value="1"/>
</dbReference>
<dbReference type="PATRIC" id="fig|1619131.3.peg.442"/>
<dbReference type="Pfam" id="PF01131">
    <property type="entry name" value="Topoisom_bac"/>
    <property type="match status" value="1"/>
</dbReference>
<dbReference type="InterPro" id="IPR034149">
    <property type="entry name" value="TOPRIM_TopoI"/>
</dbReference>
<dbReference type="SMART" id="SM00437">
    <property type="entry name" value="TOP1Ac"/>
    <property type="match status" value="1"/>
</dbReference>
<dbReference type="PANTHER" id="PTHR42785:SF1">
    <property type="entry name" value="DNA TOPOISOMERASE"/>
    <property type="match status" value="1"/>
</dbReference>
<feature type="site" description="Interaction with DNA" evidence="10">
    <location>
        <position position="140"/>
    </location>
</feature>
<sequence length="723" mass="81426">MKLVIVESPTKAKTLSKILPQSYSIKASMGHIRDLPKSGLGVDVEKDFTPVYEVPVKAKKVLTDLKKTAKDAEEIVLATDPDREGEAIAWHLEELLRGKKDTRVFSRVVFHELTKEAIEKAFKNPGKIDLDLVDAQQARRILDRLVGYKLSPLLWKKVMYGLSAGRVQSVAVRLVVERERERQAFNPEEYWGVLGEFQNGSKKKIWAELSEIKGKKVEINNGEAAEKIKAEALNGIYSVVSLKKSERKKNPYPPFKTSTLQQAMANIYGFNAKKTMRAAQGLFEKGYITYHRTDSLSLSPHFINEARELIKKRFGDTYLPETPNLYKTKSANAQEAHEAIRPTSAHALPSKSIGLVGDEFKTYSIIWLRSLECQMNPSIYEQTSLSIGSVEGYIFKATGSTVLFEGWLAVSKMVGVKEDEEETPSILPELAEGTKMKLLEIKNEQHFTQPPARYNDASLIKKMEELGVGRPSTYAPTLSTIQDRKYVLREGRYFYPNDVAYVVVDLLIAHFPEIVDYNFTALMEESLDKVAEGEVQWVPVIREFYKPFEKKILAKDKELNKRDVTNLGDSEEKCPECGRVLVFKLGKFGKFLSCSGYPDCKYAKPLEPLNGPGGEDEDFGKCDKCEDGIMVLKQGRFGKFLACSNYPKCKNTKPFLDKVGMKCPKCGEGDVVKKKAKWKEFYGCSRYPDCDWKSWKNPMVVASGNGEEGSDKSGEVESVESIA</sequence>
<comment type="catalytic activity">
    <reaction evidence="1 10">
        <text>ATP-independent breakage of single-stranded DNA, followed by passage and rejoining.</text>
        <dbReference type="EC" id="5.6.2.1"/>
    </reaction>
</comment>
<feature type="region of interest" description="Disordered" evidence="11">
    <location>
        <begin position="703"/>
        <end position="723"/>
    </location>
</feature>
<dbReference type="InterPro" id="IPR000380">
    <property type="entry name" value="Topo_IA"/>
</dbReference>
<dbReference type="GO" id="GO:0008270">
    <property type="term" value="F:zinc ion binding"/>
    <property type="evidence" value="ECO:0007669"/>
    <property type="project" value="UniProtKB-KW"/>
</dbReference>
<comment type="function">
    <text evidence="10">Releases the supercoiling and torsional tension of DNA, which is introduced during the DNA replication and transcription, by transiently cleaving and rejoining one strand of the DNA duplex. Introduces a single-strand break via transesterification at a target site in duplex DNA. The scissile phosphodiester is attacked by the catalytic tyrosine of the enzyme, resulting in the formation of a DNA-(5'-phosphotyrosyl)-enzyme intermediate and the expulsion of a 3'-OH DNA strand. The free DNA strand then undergoes passage around the unbroken strand, thus removing DNA supercoils. Finally, in the religation step, the DNA 3'-OH attacks the covalent intermediate to expel the active-site tyrosine and restore the DNA phosphodiester backbone.</text>
</comment>
<evidence type="ECO:0000256" key="2">
    <source>
        <dbReference type="ARBA" id="ARBA00009446"/>
    </source>
</evidence>
<dbReference type="PROSITE" id="PS52039">
    <property type="entry name" value="TOPO_IA_2"/>
    <property type="match status" value="1"/>
</dbReference>
<dbReference type="GO" id="GO:0003917">
    <property type="term" value="F:DNA topoisomerase type I (single strand cut, ATP-independent) activity"/>
    <property type="evidence" value="ECO:0007669"/>
    <property type="project" value="UniProtKB-UniRule"/>
</dbReference>
<evidence type="ECO:0000256" key="1">
    <source>
        <dbReference type="ARBA" id="ARBA00000213"/>
    </source>
</evidence>
<dbReference type="NCBIfam" id="TIGR01051">
    <property type="entry name" value="topA_bact"/>
    <property type="match status" value="1"/>
</dbReference>
<dbReference type="GO" id="GO:0003677">
    <property type="term" value="F:DNA binding"/>
    <property type="evidence" value="ECO:0007669"/>
    <property type="project" value="UniProtKB-KW"/>
</dbReference>
<dbReference type="SMART" id="SM00493">
    <property type="entry name" value="TOPRIM"/>
    <property type="match status" value="1"/>
</dbReference>
<dbReference type="InterPro" id="IPR023405">
    <property type="entry name" value="Topo_IA_core_domain"/>
</dbReference>
<gene>
    <name evidence="10" type="primary">topA</name>
    <name evidence="14" type="ORF">UU59_C0017G0010</name>
</gene>
<dbReference type="InterPro" id="IPR013498">
    <property type="entry name" value="Topo_IA_Znf"/>
</dbReference>
<feature type="domain" description="Toprim" evidence="12">
    <location>
        <begin position="1"/>
        <end position="113"/>
    </location>
</feature>
<organism evidence="14 15">
    <name type="scientific">candidate division WWE3 bacterium GW2011_GWE1_41_27</name>
    <dbReference type="NCBI Taxonomy" id="1619131"/>
    <lineage>
        <taxon>Bacteria</taxon>
        <taxon>Katanobacteria</taxon>
    </lineage>
</organism>
<dbReference type="Gene3D" id="1.10.290.10">
    <property type="entry name" value="Topoisomerase I, domain 4"/>
    <property type="match status" value="1"/>
</dbReference>
<evidence type="ECO:0000256" key="8">
    <source>
        <dbReference type="ARBA" id="ARBA00023125"/>
    </source>
</evidence>
<feature type="domain" description="Topo IA-type catalytic" evidence="13">
    <location>
        <begin position="129"/>
        <end position="553"/>
    </location>
</feature>
<proteinExistence type="inferred from homology"/>
<evidence type="ECO:0000313" key="15">
    <source>
        <dbReference type="Proteomes" id="UP000034544"/>
    </source>
</evidence>
<comment type="caution">
    <text evidence="14">The sequence shown here is derived from an EMBL/GenBank/DDBJ whole genome shotgun (WGS) entry which is preliminary data.</text>
</comment>
<dbReference type="SUPFAM" id="SSF57783">
    <property type="entry name" value="Zinc beta-ribbon"/>
    <property type="match status" value="2"/>
</dbReference>
<dbReference type="CDD" id="cd00186">
    <property type="entry name" value="TOP1Ac"/>
    <property type="match status" value="1"/>
</dbReference>
<dbReference type="PRINTS" id="PR00417">
    <property type="entry name" value="PRTPISMRASEI"/>
</dbReference>
<dbReference type="InterPro" id="IPR005733">
    <property type="entry name" value="TopoI_bac-type"/>
</dbReference>
<dbReference type="Pfam" id="PF01396">
    <property type="entry name" value="Zn_ribbon_Top1"/>
    <property type="match status" value="3"/>
</dbReference>
<evidence type="ECO:0000256" key="5">
    <source>
        <dbReference type="ARBA" id="ARBA00022833"/>
    </source>
</evidence>
<dbReference type="CDD" id="cd03363">
    <property type="entry name" value="TOPRIM_TopoIA_TopoI"/>
    <property type="match status" value="1"/>
</dbReference>
<keyword evidence="6" id="KW-0460">Magnesium</keyword>
<dbReference type="InterPro" id="IPR013826">
    <property type="entry name" value="Topo_IA_cen_sub3"/>
</dbReference>
<feature type="site" description="Interaction with DNA" evidence="10">
    <location>
        <position position="143"/>
    </location>
</feature>
<evidence type="ECO:0000259" key="12">
    <source>
        <dbReference type="PROSITE" id="PS50880"/>
    </source>
</evidence>
<keyword evidence="3" id="KW-0479">Metal-binding</keyword>
<dbReference type="InterPro" id="IPR003601">
    <property type="entry name" value="Topo_IA_2"/>
</dbReference>
<dbReference type="InterPro" id="IPR028612">
    <property type="entry name" value="Topoisom_1_IA"/>
</dbReference>
<dbReference type="InterPro" id="IPR013825">
    <property type="entry name" value="Topo_IA_cen_sub2"/>
</dbReference>
<protein>
    <recommendedName>
        <fullName evidence="10">DNA topoisomerase 1</fullName>
        <ecNumber evidence="10">5.6.2.1</ecNumber>
    </recommendedName>
    <alternativeName>
        <fullName evidence="10">DNA topoisomerase I</fullName>
    </alternativeName>
</protein>
<dbReference type="InterPro" id="IPR013497">
    <property type="entry name" value="Topo_IA_cen"/>
</dbReference>
<dbReference type="InterPro" id="IPR006171">
    <property type="entry name" value="TOPRIM_dom"/>
</dbReference>
<feature type="site" description="Interaction with DNA" evidence="10">
    <location>
        <position position="31"/>
    </location>
</feature>
<dbReference type="HAMAP" id="MF_00952">
    <property type="entry name" value="Topoisom_1_prok"/>
    <property type="match status" value="1"/>
</dbReference>
<keyword evidence="8 10" id="KW-0238">DNA-binding</keyword>
<evidence type="ECO:0000256" key="4">
    <source>
        <dbReference type="ARBA" id="ARBA00022771"/>
    </source>
</evidence>
<feature type="region of interest" description="Interaction with DNA" evidence="10">
    <location>
        <begin position="163"/>
        <end position="168"/>
    </location>
</feature>
<dbReference type="GO" id="GO:0005694">
    <property type="term" value="C:chromosome"/>
    <property type="evidence" value="ECO:0007669"/>
    <property type="project" value="InterPro"/>
</dbReference>
<evidence type="ECO:0000256" key="9">
    <source>
        <dbReference type="ARBA" id="ARBA00023235"/>
    </source>
</evidence>
<dbReference type="PANTHER" id="PTHR42785">
    <property type="entry name" value="DNA TOPOISOMERASE, TYPE IA, CORE"/>
    <property type="match status" value="1"/>
</dbReference>
<evidence type="ECO:0000313" key="14">
    <source>
        <dbReference type="EMBL" id="KKS06918.1"/>
    </source>
</evidence>
<reference evidence="14 15" key="1">
    <citation type="journal article" date="2015" name="Nature">
        <title>rRNA introns, odd ribosomes, and small enigmatic genomes across a large radiation of phyla.</title>
        <authorList>
            <person name="Brown C.T."/>
            <person name="Hug L.A."/>
            <person name="Thomas B.C."/>
            <person name="Sharon I."/>
            <person name="Castelle C.J."/>
            <person name="Singh A."/>
            <person name="Wilkins M.J."/>
            <person name="Williams K.H."/>
            <person name="Banfield J.F."/>
        </authorList>
    </citation>
    <scope>NUCLEOTIDE SEQUENCE [LARGE SCALE GENOMIC DNA]</scope>
</reference>
<dbReference type="SMART" id="SM00436">
    <property type="entry name" value="TOP1Bc"/>
    <property type="match status" value="1"/>
</dbReference>
<dbReference type="PROSITE" id="PS50880">
    <property type="entry name" value="TOPRIM"/>
    <property type="match status" value="1"/>
</dbReference>
<evidence type="ECO:0000256" key="6">
    <source>
        <dbReference type="ARBA" id="ARBA00022842"/>
    </source>
</evidence>
<dbReference type="GO" id="GO:0006265">
    <property type="term" value="P:DNA topological change"/>
    <property type="evidence" value="ECO:0007669"/>
    <property type="project" value="UniProtKB-UniRule"/>
</dbReference>
<comment type="similarity">
    <text evidence="2 10">Belongs to the type IA topoisomerase family.</text>
</comment>
<keyword evidence="5" id="KW-0862">Zinc</keyword>
<dbReference type="SUPFAM" id="SSF56712">
    <property type="entry name" value="Prokaryotic type I DNA topoisomerase"/>
    <property type="match status" value="1"/>
</dbReference>
<feature type="site" description="Interaction with DNA" evidence="10">
    <location>
        <position position="139"/>
    </location>
</feature>
<dbReference type="InterPro" id="IPR003602">
    <property type="entry name" value="Topo_IA_DNA-bd_dom"/>
</dbReference>
<dbReference type="Proteomes" id="UP000034544">
    <property type="component" value="Unassembled WGS sequence"/>
</dbReference>
<name>A0A0G0Z204_UNCKA</name>
<feature type="site" description="Interaction with DNA" evidence="10">
    <location>
        <position position="484"/>
    </location>
</feature>
<feature type="site" description="Interaction with DNA" evidence="10">
    <location>
        <position position="292"/>
    </location>
</feature>
<evidence type="ECO:0000256" key="7">
    <source>
        <dbReference type="ARBA" id="ARBA00023029"/>
    </source>
</evidence>
<dbReference type="Gene3D" id="3.30.65.10">
    <property type="entry name" value="Bacterial Topoisomerase I, domain 1"/>
    <property type="match status" value="3"/>
</dbReference>
<keyword evidence="4" id="KW-0863">Zinc-finger</keyword>
<dbReference type="Gene3D" id="1.10.460.10">
    <property type="entry name" value="Topoisomerase I, domain 2"/>
    <property type="match status" value="1"/>
</dbReference>
<evidence type="ECO:0000256" key="11">
    <source>
        <dbReference type="SAM" id="MobiDB-lite"/>
    </source>
</evidence>
<dbReference type="EC" id="5.6.2.1" evidence="10"/>
<dbReference type="EMBL" id="LCBF01000017">
    <property type="protein sequence ID" value="KKS06918.1"/>
    <property type="molecule type" value="Genomic_DNA"/>
</dbReference>
<feature type="active site" description="O-(5'-phospho-DNA)-tyrosine intermediate" evidence="10">
    <location>
        <position position="290"/>
    </location>
</feature>
<dbReference type="Gene3D" id="3.40.50.140">
    <property type="match status" value="1"/>
</dbReference>
<dbReference type="Pfam" id="PF01751">
    <property type="entry name" value="Toprim"/>
    <property type="match status" value="1"/>
</dbReference>
<keyword evidence="7 10" id="KW-0799">Topoisomerase</keyword>
<feature type="site" description="Interaction with DNA" evidence="10">
    <location>
        <position position="148"/>
    </location>
</feature>
<evidence type="ECO:0000256" key="10">
    <source>
        <dbReference type="HAMAP-Rule" id="MF_00952"/>
    </source>
</evidence>
<dbReference type="InterPro" id="IPR013824">
    <property type="entry name" value="Topo_IA_cen_sub1"/>
</dbReference>